<evidence type="ECO:0000256" key="1">
    <source>
        <dbReference type="ARBA" id="ARBA00010333"/>
    </source>
</evidence>
<dbReference type="Proteomes" id="UP000241986">
    <property type="component" value="Unassembled WGS sequence"/>
</dbReference>
<evidence type="ECO:0000259" key="3">
    <source>
        <dbReference type="Pfam" id="PF00497"/>
    </source>
</evidence>
<dbReference type="EMBL" id="PZKL01000032">
    <property type="protein sequence ID" value="PTH80613.1"/>
    <property type="molecule type" value="Genomic_DNA"/>
</dbReference>
<evidence type="ECO:0000313" key="4">
    <source>
        <dbReference type="EMBL" id="PTH80613.1"/>
    </source>
</evidence>
<evidence type="ECO:0000313" key="5">
    <source>
        <dbReference type="Proteomes" id="UP000241986"/>
    </source>
</evidence>
<keyword evidence="2" id="KW-0732">Signal</keyword>
<dbReference type="RefSeq" id="WP_107683617.1">
    <property type="nucleotide sequence ID" value="NZ_CAWOON010000054.1"/>
</dbReference>
<evidence type="ECO:0000256" key="2">
    <source>
        <dbReference type="ARBA" id="ARBA00022729"/>
    </source>
</evidence>
<reference evidence="4 5" key="1">
    <citation type="submission" date="2018-03" db="EMBL/GenBank/DDBJ databases">
        <title>Aeromonas veronii whole genome sequencing and analysis.</title>
        <authorList>
            <person name="Xie H."/>
            <person name="Liu T."/>
            <person name="Wang K."/>
        </authorList>
    </citation>
    <scope>NUCLEOTIDE SEQUENCE [LARGE SCALE GENOMIC DNA]</scope>
    <source>
        <strain evidence="4 5">XH.VA.1</strain>
    </source>
</reference>
<gene>
    <name evidence="4" type="ORF">DAA48_13355</name>
</gene>
<protein>
    <submittedName>
        <fullName evidence="4">Amino acid ABC transporter substrate-binding protein</fullName>
    </submittedName>
</protein>
<accession>A0A2T4N1C7</accession>
<dbReference type="InterPro" id="IPR001638">
    <property type="entry name" value="Solute-binding_3/MltF_N"/>
</dbReference>
<sequence>MNNGWRKWVWLALFCCWASSVAVRAETVRIAVGEWPPYISEALPNQGFLCEVVRQAFAEEGLDVSFHFYSWAEAYRLTLEGRYVVTMPWFRSREREQLFYLSASLGHFTTRLMTLTGTPAVNLGELKHEPVGVTRGYFYGDGFAARQAGLTLEWSDSDEESMGKLLDGRIHYLVMDEQVAQTLFQQALVRHPQSLSLTGAADPIWSQPGYLLMRKADPEARRLMLLFNTGLRKLERSGRLARLWKA</sequence>
<comment type="caution">
    <text evidence="4">The sequence shown here is derived from an EMBL/GenBank/DDBJ whole genome shotgun (WGS) entry which is preliminary data.</text>
</comment>
<dbReference type="Gene3D" id="3.40.190.10">
    <property type="entry name" value="Periplasmic binding protein-like II"/>
    <property type="match status" value="2"/>
</dbReference>
<organism evidence="4 5">
    <name type="scientific">Aeromonas veronii</name>
    <dbReference type="NCBI Taxonomy" id="654"/>
    <lineage>
        <taxon>Bacteria</taxon>
        <taxon>Pseudomonadati</taxon>
        <taxon>Pseudomonadota</taxon>
        <taxon>Gammaproteobacteria</taxon>
        <taxon>Aeromonadales</taxon>
        <taxon>Aeromonadaceae</taxon>
        <taxon>Aeromonas</taxon>
    </lineage>
</organism>
<name>A0A2T4N1C7_AERVE</name>
<dbReference type="AlphaFoldDB" id="A0A2T4N1C7"/>
<comment type="similarity">
    <text evidence="1">Belongs to the bacterial solute-binding protein 3 family.</text>
</comment>
<dbReference type="PANTHER" id="PTHR35936">
    <property type="entry name" value="MEMBRANE-BOUND LYTIC MUREIN TRANSGLYCOSYLASE F"/>
    <property type="match status" value="1"/>
</dbReference>
<dbReference type="Pfam" id="PF00497">
    <property type="entry name" value="SBP_bac_3"/>
    <property type="match status" value="1"/>
</dbReference>
<feature type="domain" description="Solute-binding protein family 3/N-terminal" evidence="3">
    <location>
        <begin position="34"/>
        <end position="243"/>
    </location>
</feature>
<dbReference type="PANTHER" id="PTHR35936:SF25">
    <property type="entry name" value="ABC TRANSPORTER SUBSTRATE-BINDING PROTEIN"/>
    <property type="match status" value="1"/>
</dbReference>
<proteinExistence type="inferred from homology"/>
<dbReference type="SUPFAM" id="SSF53850">
    <property type="entry name" value="Periplasmic binding protein-like II"/>
    <property type="match status" value="1"/>
</dbReference>